<protein>
    <submittedName>
        <fullName evidence="1">Uncharacterized protein</fullName>
    </submittedName>
</protein>
<sequence length="87" mass="9734">MSQSVVRTFEADDKAGSAIRIHTDIEIKPEARVPILADRQRGTRSCVHEGAALLGVCTYYHDAVMLTHVHMVNGHMETVTAEERQFQ</sequence>
<reference evidence="1" key="1">
    <citation type="submission" date="2022-11" db="EMBL/GenBank/DDBJ databases">
        <title>Centuries of genome instability and evolution in soft-shell clam transmissible cancer (bioRxiv).</title>
        <authorList>
            <person name="Hart S.F.M."/>
            <person name="Yonemitsu M.A."/>
            <person name="Giersch R.M."/>
            <person name="Beal B.F."/>
            <person name="Arriagada G."/>
            <person name="Davis B.W."/>
            <person name="Ostrander E.A."/>
            <person name="Goff S.P."/>
            <person name="Metzger M.J."/>
        </authorList>
    </citation>
    <scope>NUCLEOTIDE SEQUENCE</scope>
    <source>
        <strain evidence="1">MELC-2E11</strain>
        <tissue evidence="1">Siphon/mantle</tissue>
    </source>
</reference>
<evidence type="ECO:0000313" key="1">
    <source>
        <dbReference type="EMBL" id="WAR07926.1"/>
    </source>
</evidence>
<keyword evidence="2" id="KW-1185">Reference proteome</keyword>
<accession>A0ABY7EGJ5</accession>
<dbReference type="Proteomes" id="UP001164746">
    <property type="component" value="Chromosome 6"/>
</dbReference>
<name>A0ABY7EGJ5_MYAAR</name>
<organism evidence="1 2">
    <name type="scientific">Mya arenaria</name>
    <name type="common">Soft-shell clam</name>
    <dbReference type="NCBI Taxonomy" id="6604"/>
    <lineage>
        <taxon>Eukaryota</taxon>
        <taxon>Metazoa</taxon>
        <taxon>Spiralia</taxon>
        <taxon>Lophotrochozoa</taxon>
        <taxon>Mollusca</taxon>
        <taxon>Bivalvia</taxon>
        <taxon>Autobranchia</taxon>
        <taxon>Heteroconchia</taxon>
        <taxon>Euheterodonta</taxon>
        <taxon>Imparidentia</taxon>
        <taxon>Neoheterodontei</taxon>
        <taxon>Myida</taxon>
        <taxon>Myoidea</taxon>
        <taxon>Myidae</taxon>
        <taxon>Mya</taxon>
    </lineage>
</organism>
<dbReference type="EMBL" id="CP111017">
    <property type="protein sequence ID" value="WAR07926.1"/>
    <property type="molecule type" value="Genomic_DNA"/>
</dbReference>
<proteinExistence type="predicted"/>
<evidence type="ECO:0000313" key="2">
    <source>
        <dbReference type="Proteomes" id="UP001164746"/>
    </source>
</evidence>
<gene>
    <name evidence="1" type="ORF">MAR_017884</name>
</gene>